<dbReference type="EMBL" id="CYZT01000001">
    <property type="protein sequence ID" value="CUN53651.1"/>
    <property type="molecule type" value="Genomic_DNA"/>
</dbReference>
<dbReference type="Proteomes" id="UP000095746">
    <property type="component" value="Unassembled WGS sequence"/>
</dbReference>
<gene>
    <name evidence="1" type="ORF">ERS852411_00057</name>
</gene>
<proteinExistence type="predicted"/>
<evidence type="ECO:0000313" key="1">
    <source>
        <dbReference type="EMBL" id="CUN53651.1"/>
    </source>
</evidence>
<dbReference type="InterPro" id="IPR018755">
    <property type="entry name" value="Phage_Mu_Gp48"/>
</dbReference>
<organism evidence="1 2">
    <name type="scientific">Flavonifractor plautii</name>
    <name type="common">Fusobacterium plautii</name>
    <dbReference type="NCBI Taxonomy" id="292800"/>
    <lineage>
        <taxon>Bacteria</taxon>
        <taxon>Bacillati</taxon>
        <taxon>Bacillota</taxon>
        <taxon>Clostridia</taxon>
        <taxon>Eubacteriales</taxon>
        <taxon>Oscillospiraceae</taxon>
        <taxon>Flavonifractor</taxon>
    </lineage>
</organism>
<reference evidence="1 2" key="1">
    <citation type="submission" date="2015-09" db="EMBL/GenBank/DDBJ databases">
        <authorList>
            <consortium name="Pathogen Informatics"/>
        </authorList>
    </citation>
    <scope>NUCLEOTIDE SEQUENCE [LARGE SCALE GENOMIC DNA]</scope>
    <source>
        <strain evidence="1 2">2789STDY5608854</strain>
    </source>
</reference>
<sequence length="215" mass="24332">MDRKLINYLPYVVRDYAEFQGITGAEQPEFENAWAAVDDLLNNQFIKTAGNLGLSRWEKILGITPKGTDTLDDRRFRVLTRLNEELPYTLPQLRVILESLCGAGNYSADVADYTLLVKVGVAAKKNFQDVQTLLKRVAPVNLVLVVQQLFNIHQVLGGFTHAQLAWYTHSEVRTEELQTHECTPHKTLRPFTHAQLGGLENKSIRKEMTDGTVHT</sequence>
<accession>A0A173XP40</accession>
<dbReference type="Pfam" id="PF10076">
    <property type="entry name" value="Phage_Mu_Gp48"/>
    <property type="match status" value="1"/>
</dbReference>
<dbReference type="AlphaFoldDB" id="A0A173XP40"/>
<protein>
    <submittedName>
        <fullName evidence="1">Uncharacterized protein conserved in bacteria (DUF2313)</fullName>
    </submittedName>
</protein>
<dbReference type="RefSeq" id="WP_021631110.1">
    <property type="nucleotide sequence ID" value="NZ_CP095094.1"/>
</dbReference>
<evidence type="ECO:0000313" key="2">
    <source>
        <dbReference type="Proteomes" id="UP000095746"/>
    </source>
</evidence>
<name>A0A173XP40_FLAPL</name>